<feature type="transmembrane region" description="Helical" evidence="1">
    <location>
        <begin position="20"/>
        <end position="42"/>
    </location>
</feature>
<dbReference type="AlphaFoldDB" id="A0A7X0RFW2"/>
<gene>
    <name evidence="3" type="ORF">H5V45_04375</name>
</gene>
<dbReference type="InterPro" id="IPR012495">
    <property type="entry name" value="TadE-like_dom"/>
</dbReference>
<feature type="domain" description="TadE-like" evidence="2">
    <location>
        <begin position="14"/>
        <end position="56"/>
    </location>
</feature>
<evidence type="ECO:0000256" key="1">
    <source>
        <dbReference type="SAM" id="Phobius"/>
    </source>
</evidence>
<reference evidence="3 4" key="1">
    <citation type="submission" date="2020-08" db="EMBL/GenBank/DDBJ databases">
        <authorList>
            <person name="Seo M.-J."/>
        </authorList>
    </citation>
    <scope>NUCLEOTIDE SEQUENCE [LARGE SCALE GENOMIC DNA]</scope>
    <source>
        <strain evidence="3 4">KIGAM211</strain>
    </source>
</reference>
<comment type="caution">
    <text evidence="3">The sequence shown here is derived from an EMBL/GenBank/DDBJ whole genome shotgun (WGS) entry which is preliminary data.</text>
</comment>
<keyword evidence="4" id="KW-1185">Reference proteome</keyword>
<evidence type="ECO:0000259" key="2">
    <source>
        <dbReference type="Pfam" id="PF07811"/>
    </source>
</evidence>
<dbReference type="Pfam" id="PF07811">
    <property type="entry name" value="TadE"/>
    <property type="match status" value="1"/>
</dbReference>
<evidence type="ECO:0000313" key="3">
    <source>
        <dbReference type="EMBL" id="MBB6626555.1"/>
    </source>
</evidence>
<dbReference type="Proteomes" id="UP000523955">
    <property type="component" value="Unassembled WGS sequence"/>
</dbReference>
<dbReference type="EMBL" id="JACKXE010000001">
    <property type="protein sequence ID" value="MBB6626555.1"/>
    <property type="molecule type" value="Genomic_DNA"/>
</dbReference>
<organism evidence="3 4">
    <name type="scientific">Nocardioides luti</name>
    <dbReference type="NCBI Taxonomy" id="2761101"/>
    <lineage>
        <taxon>Bacteria</taxon>
        <taxon>Bacillati</taxon>
        <taxon>Actinomycetota</taxon>
        <taxon>Actinomycetes</taxon>
        <taxon>Propionibacteriales</taxon>
        <taxon>Nocardioidaceae</taxon>
        <taxon>Nocardioides</taxon>
    </lineage>
</organism>
<keyword evidence="1" id="KW-0472">Membrane</keyword>
<sequence length="141" mass="14892">MTARATRSARDQRGSTIVEFALVVPLLVTVLLGILQYGYHYWALETGAASAREAARRMAVGTAEACTTAEAVARVGGPAVGSRTPTATVTYVSGRTVGGVVRVTVTFDSLDLHFLPLPDDGRITQTAEARIENVPEADLTC</sequence>
<accession>A0A7X0RFW2</accession>
<keyword evidence="1" id="KW-0812">Transmembrane</keyword>
<proteinExistence type="predicted"/>
<dbReference type="RefSeq" id="WP_185251817.1">
    <property type="nucleotide sequence ID" value="NZ_JACKXE010000001.1"/>
</dbReference>
<name>A0A7X0RFW2_9ACTN</name>
<evidence type="ECO:0000313" key="4">
    <source>
        <dbReference type="Proteomes" id="UP000523955"/>
    </source>
</evidence>
<keyword evidence="1" id="KW-1133">Transmembrane helix</keyword>
<protein>
    <submittedName>
        <fullName evidence="3">Pilus assembly protein</fullName>
    </submittedName>
</protein>